<dbReference type="AlphaFoldDB" id="A0A0A8J3J4"/>
<dbReference type="GO" id="GO:0016758">
    <property type="term" value="F:hexosyltransferase activity"/>
    <property type="evidence" value="ECO:0007669"/>
    <property type="project" value="UniProtKB-ARBA"/>
</dbReference>
<proteinExistence type="predicted"/>
<evidence type="ECO:0000259" key="1">
    <source>
        <dbReference type="Pfam" id="PF00535"/>
    </source>
</evidence>
<keyword evidence="2" id="KW-0808">Transferase</keyword>
<dbReference type="EMBL" id="AB811597">
    <property type="protein sequence ID" value="BAQ00582.1"/>
    <property type="molecule type" value="Genomic_DNA"/>
</dbReference>
<dbReference type="Pfam" id="PF00535">
    <property type="entry name" value="Glycos_transf_2"/>
    <property type="match status" value="1"/>
</dbReference>
<dbReference type="InterPro" id="IPR029044">
    <property type="entry name" value="Nucleotide-diphossugar_trans"/>
</dbReference>
<dbReference type="Gene3D" id="3.90.550.10">
    <property type="entry name" value="Spore Coat Polysaccharide Biosynthesis Protein SpsA, Chain A"/>
    <property type="match status" value="1"/>
</dbReference>
<dbReference type="SUPFAM" id="SSF53448">
    <property type="entry name" value="Nucleotide-diphospho-sugar transferases"/>
    <property type="match status" value="1"/>
</dbReference>
<dbReference type="InterPro" id="IPR001173">
    <property type="entry name" value="Glyco_trans_2-like"/>
</dbReference>
<dbReference type="CDD" id="cd00761">
    <property type="entry name" value="Glyco_tranf_GTA_type"/>
    <property type="match status" value="1"/>
</dbReference>
<name>A0A0A8J3J4_ECOLX</name>
<evidence type="ECO:0000313" key="2">
    <source>
        <dbReference type="EMBL" id="BAQ00582.1"/>
    </source>
</evidence>
<dbReference type="PANTHER" id="PTHR22916">
    <property type="entry name" value="GLYCOSYLTRANSFERASE"/>
    <property type="match status" value="1"/>
</dbReference>
<dbReference type="OMA" id="CVFADAI"/>
<reference evidence="2" key="1">
    <citation type="journal article" date="2014" name="DNA Res.">
        <title>A complete view of the genetic diversity of the Escherichia coli O-antigen biosynthesis gene cluster.</title>
        <authorList>
            <person name="Iguchi A."/>
            <person name="Iyoda S."/>
            <person name="Kikuchi T."/>
            <person name="Ogura Y."/>
            <person name="Katsura K."/>
            <person name="Ohnishi M."/>
            <person name="Hayashi T."/>
            <person name="Thomson N.R."/>
        </authorList>
    </citation>
    <scope>NUCLEOTIDE SEQUENCE</scope>
    <source>
        <strain evidence="2">Bi7458-41</strain>
    </source>
</reference>
<dbReference type="SMR" id="A0A0A8J3J4"/>
<protein>
    <submittedName>
        <fullName evidence="2">Putative glycosyltransferase</fullName>
    </submittedName>
</protein>
<accession>A0A0A8J3J4</accession>
<sequence length="289" mass="33714">MTKMSEKNVSIIIPSYNRAHILKEVIPSYFQDETLEVIVINDGSTDNTNSVLAELKEKYSQLVILENETNKKQMYSKNRGIEIAKGKYIFFGDDDSYLLPGVISRLLATKYETGADVIGARILYMNNNEKTIEDCINRHKKEGRFVSDLNRLDFSYTCDLDHPIECFYAQPFVLAERELISKYRFDISYTGNCYREETDFMLSLFIKNKKFIYDSKALLINLPPRKATGGARTANRLKYHYESCINNYRFLKKYNDNLNLLSGQKHAIFYRQCQFVLLKMKSFIGKFLK</sequence>
<feature type="domain" description="Glycosyltransferase 2-like" evidence="1">
    <location>
        <begin position="10"/>
        <end position="149"/>
    </location>
</feature>
<dbReference type="PANTHER" id="PTHR22916:SF3">
    <property type="entry name" value="UDP-GLCNAC:BETAGAL BETA-1,3-N-ACETYLGLUCOSAMINYLTRANSFERASE-LIKE PROTEIN 1"/>
    <property type="match status" value="1"/>
</dbReference>
<organism evidence="2">
    <name type="scientific">Escherichia coli</name>
    <dbReference type="NCBI Taxonomy" id="562"/>
    <lineage>
        <taxon>Bacteria</taxon>
        <taxon>Pseudomonadati</taxon>
        <taxon>Pseudomonadota</taxon>
        <taxon>Gammaproteobacteria</taxon>
        <taxon>Enterobacterales</taxon>
        <taxon>Enterobacteriaceae</taxon>
        <taxon>Escherichia</taxon>
    </lineage>
</organism>